<reference evidence="1 2" key="1">
    <citation type="submission" date="2023-10" db="EMBL/GenBank/DDBJ databases">
        <title>A novel Glycoside Hydrolase 43-Like Enzyme from Clostrdium boliviensis is an Endo-xylanase, and a Candidate for Xylooligosaccharides Production from Different Xylan Substrates.</title>
        <authorList>
            <person name="Alvarez M.T."/>
            <person name="Rocabado-Villegas L.R."/>
            <person name="Salas-Veizaga D.M."/>
            <person name="Linares-Pasten J.A."/>
            <person name="Gudmundsdottir E.E."/>
            <person name="Hreggvidsson G.O."/>
            <person name="Adlercreutz P."/>
            <person name="Nordberg Karlsson E."/>
        </authorList>
    </citation>
    <scope>NUCLEOTIDE SEQUENCE [LARGE SCALE GENOMIC DNA]</scope>
    <source>
        <strain evidence="1 2">E-1</strain>
    </source>
</reference>
<sequence length="184" mass="21921">MIREVDLLSYIPDFLREYMEMSMIQKVIQPEIQTIEDETEVLFNNQFINSSDERNIKRYETMIKVYPHSGDTLEDRRFKVLSKWNRMIPYTRATLRKKLSMLCGDDGFYMEIKPQKIIVVRVALKSKRSFSEVAELLEEFTPCNMVIDLDLLYNQHGLLKQYTHKQIAAWTHGHIRNEVLNNEK</sequence>
<name>A0ABU4GP05_9CLOT</name>
<organism evidence="1 2">
    <name type="scientific">Clostridium boliviensis</name>
    <dbReference type="NCBI Taxonomy" id="318465"/>
    <lineage>
        <taxon>Bacteria</taxon>
        <taxon>Bacillati</taxon>
        <taxon>Bacillota</taxon>
        <taxon>Clostridia</taxon>
        <taxon>Eubacteriales</taxon>
        <taxon>Clostridiaceae</taxon>
        <taxon>Clostridium</taxon>
    </lineage>
</organism>
<dbReference type="Proteomes" id="UP001276854">
    <property type="component" value="Unassembled WGS sequence"/>
</dbReference>
<comment type="caution">
    <text evidence="1">The sequence shown here is derived from an EMBL/GenBank/DDBJ whole genome shotgun (WGS) entry which is preliminary data.</text>
</comment>
<dbReference type="InterPro" id="IPR018755">
    <property type="entry name" value="Phage_Mu_Gp48"/>
</dbReference>
<gene>
    <name evidence="1" type="ORF">RZO55_17440</name>
</gene>
<dbReference type="Pfam" id="PF10076">
    <property type="entry name" value="Phage_Mu_Gp48"/>
    <property type="match status" value="1"/>
</dbReference>
<dbReference type="EMBL" id="JAWONS010000252">
    <property type="protein sequence ID" value="MDW2799361.1"/>
    <property type="molecule type" value="Genomic_DNA"/>
</dbReference>
<protein>
    <submittedName>
        <fullName evidence="1">Phage tail protein</fullName>
    </submittedName>
</protein>
<proteinExistence type="predicted"/>
<accession>A0ABU4GP05</accession>
<evidence type="ECO:0000313" key="2">
    <source>
        <dbReference type="Proteomes" id="UP001276854"/>
    </source>
</evidence>
<dbReference type="RefSeq" id="WP_318065557.1">
    <property type="nucleotide sequence ID" value="NZ_JAWONS010000252.1"/>
</dbReference>
<keyword evidence="2" id="KW-1185">Reference proteome</keyword>
<evidence type="ECO:0000313" key="1">
    <source>
        <dbReference type="EMBL" id="MDW2799361.1"/>
    </source>
</evidence>